<evidence type="ECO:0000313" key="18">
    <source>
        <dbReference type="Proteomes" id="UP000094741"/>
    </source>
</evidence>
<sequence>MDSQRNILLIALALVSFLLYQQWQVAKAPAPQTVEQAQSNGSLPAPSFADDLDPAPGQSSASAQTITVTTDVLTLSIDTVGGDVIAADLNQYDEEYDSEESFVLLRNTQGHQFIAQSGLVGPQGIDLSSSNRPNYQVSADSFTLADGQDELRIPMTFQANGIDYVKTFILKRGSYAIDVTFDVANNSGNNATVGMYAHLRQTVLDDGGSLTMPTYRGGAYSTEDTRYKKYSFSDMQDRNLSINLPNGQGWAAMIQHYFATAWIPRDEPGTSLYTRVIGNLADIGVRMPNKTIATGESTQFESTLWVGPKLQDQMAEVAPSLDLVVDYGWLWFIAKPLHTLLSFIQGLVVNWGLAIICLTFIVRGAMYPLTKAQYTSMAKMRMLQPKLTAMRERIGDDRQRMSQEMMELYKKEKVNPLGGCLPIILQMPIFISLYWALMESVELRHSPFFGWINDLSAQDPYYILPLLMGASMFLIQKMSPTTVTDPMQQKIMTFMPVMFTFFFLFFPSGLVLYWLVSNIVTLIQQTLIYRALEKKGLHSK</sequence>
<evidence type="ECO:0000256" key="4">
    <source>
        <dbReference type="ARBA" id="ARBA00022448"/>
    </source>
</evidence>
<dbReference type="HAMAP" id="MF_01810">
    <property type="entry name" value="YidC_type1"/>
    <property type="match status" value="1"/>
</dbReference>
<dbReference type="Proteomes" id="UP000094741">
    <property type="component" value="Unassembled WGS sequence"/>
</dbReference>
<dbReference type="InterPro" id="IPR019998">
    <property type="entry name" value="Membr_insert_YidC"/>
</dbReference>
<feature type="transmembrane region" description="Helical" evidence="13">
    <location>
        <begin position="491"/>
        <end position="516"/>
    </location>
</feature>
<dbReference type="CDD" id="cd20070">
    <property type="entry name" value="5TM_YidC_Alb3"/>
    <property type="match status" value="1"/>
</dbReference>
<dbReference type="GO" id="GO:0005886">
    <property type="term" value="C:plasma membrane"/>
    <property type="evidence" value="ECO:0007669"/>
    <property type="project" value="UniProtKB-SubCell"/>
</dbReference>
<dbReference type="NCBIfam" id="NF002351">
    <property type="entry name" value="PRK01318.1-1"/>
    <property type="match status" value="1"/>
</dbReference>
<dbReference type="NCBIfam" id="TIGR03592">
    <property type="entry name" value="yidC_oxa1_cterm"/>
    <property type="match status" value="1"/>
</dbReference>
<dbReference type="InterPro" id="IPR028055">
    <property type="entry name" value="YidC/Oxa/ALB_C"/>
</dbReference>
<comment type="function">
    <text evidence="13">Required for the insertion and/or proper folding and/or complex formation of integral membrane proteins into the membrane. Involved in integration of membrane proteins that insert both dependently and independently of the Sec translocase complex, as well as at least some lipoproteins. Aids folding of multispanning membrane proteins.</text>
</comment>
<evidence type="ECO:0000256" key="11">
    <source>
        <dbReference type="ARBA" id="ARBA00033245"/>
    </source>
</evidence>
<dbReference type="eggNOG" id="COG0706">
    <property type="taxonomic scope" value="Bacteria"/>
</dbReference>
<evidence type="ECO:0000256" key="7">
    <source>
        <dbReference type="ARBA" id="ARBA00022927"/>
    </source>
</evidence>
<evidence type="ECO:0000256" key="2">
    <source>
        <dbReference type="ARBA" id="ARBA00010527"/>
    </source>
</evidence>
<evidence type="ECO:0000256" key="12">
    <source>
        <dbReference type="ARBA" id="ARBA00033342"/>
    </source>
</evidence>
<dbReference type="STRING" id="1187848.A1QO_06635"/>
<dbReference type="OrthoDB" id="9780552at2"/>
<dbReference type="RefSeq" id="WP_017034368.1">
    <property type="nucleotide sequence ID" value="NZ_AJYQ02000086.1"/>
</dbReference>
<dbReference type="AlphaFoldDB" id="A0A1E5BFZ0"/>
<dbReference type="NCBIfam" id="NF002352">
    <property type="entry name" value="PRK01318.1-3"/>
    <property type="match status" value="1"/>
</dbReference>
<comment type="subunit">
    <text evidence="13">Interacts with the Sec translocase complex via SecD. Specifically interacts with transmembrane segments of nascent integral membrane proteins during membrane integration.</text>
</comment>
<dbReference type="InterPro" id="IPR047196">
    <property type="entry name" value="YidC_ALB_C"/>
</dbReference>
<keyword evidence="6 13" id="KW-0812">Transmembrane</keyword>
<feature type="region of interest" description="Disordered" evidence="14">
    <location>
        <begin position="35"/>
        <end position="63"/>
    </location>
</feature>
<evidence type="ECO:0000259" key="16">
    <source>
        <dbReference type="Pfam" id="PF14849"/>
    </source>
</evidence>
<dbReference type="Pfam" id="PF14849">
    <property type="entry name" value="YidC_periplas"/>
    <property type="match status" value="1"/>
</dbReference>
<name>A0A1E5BFZ0_9VIBR</name>
<accession>A0A1E5BFZ0</accession>
<reference evidence="17 18" key="1">
    <citation type="journal article" date="2012" name="Science">
        <title>Ecological populations of bacteria act as socially cohesive units of antibiotic production and resistance.</title>
        <authorList>
            <person name="Cordero O.X."/>
            <person name="Wildschutte H."/>
            <person name="Kirkup B."/>
            <person name="Proehl S."/>
            <person name="Ngo L."/>
            <person name="Hussain F."/>
            <person name="Le Roux F."/>
            <person name="Mincer T."/>
            <person name="Polz M.F."/>
        </authorList>
    </citation>
    <scope>NUCLEOTIDE SEQUENCE [LARGE SCALE GENOMIC DNA]</scope>
    <source>
        <strain evidence="17 18">ZF-129</strain>
    </source>
</reference>
<dbReference type="GO" id="GO:0015031">
    <property type="term" value="P:protein transport"/>
    <property type="evidence" value="ECO:0007669"/>
    <property type="project" value="UniProtKB-KW"/>
</dbReference>
<organism evidence="17 18">
    <name type="scientific">Vibrio genomosp. F10 str. ZF-129</name>
    <dbReference type="NCBI Taxonomy" id="1187848"/>
    <lineage>
        <taxon>Bacteria</taxon>
        <taxon>Pseudomonadati</taxon>
        <taxon>Pseudomonadota</taxon>
        <taxon>Gammaproteobacteria</taxon>
        <taxon>Vibrionales</taxon>
        <taxon>Vibrionaceae</taxon>
        <taxon>Vibrio</taxon>
    </lineage>
</organism>
<evidence type="ECO:0000256" key="6">
    <source>
        <dbReference type="ARBA" id="ARBA00022692"/>
    </source>
</evidence>
<comment type="subcellular location">
    <subcellularLocation>
        <location evidence="1">Cell inner membrane</location>
        <topology evidence="1">Multi-pass membrane protein</topology>
    </subcellularLocation>
    <subcellularLocation>
        <location evidence="13">Cell membrane</location>
        <topology evidence="13">Multi-pass membrane protein</topology>
    </subcellularLocation>
</comment>
<dbReference type="InterPro" id="IPR001708">
    <property type="entry name" value="YidC/ALB3/OXA1/COX18"/>
</dbReference>
<protein>
    <recommendedName>
        <fullName evidence="3 13">Membrane protein insertase YidC</fullName>
    </recommendedName>
    <alternativeName>
        <fullName evidence="12 13">Foldase YidC</fullName>
    </alternativeName>
    <alternativeName>
        <fullName evidence="11 13">Membrane integrase YidC</fullName>
    </alternativeName>
    <alternativeName>
        <fullName evidence="13">Membrane protein YidC</fullName>
    </alternativeName>
</protein>
<keyword evidence="4 13" id="KW-0813">Transport</keyword>
<keyword evidence="5 13" id="KW-1003">Cell membrane</keyword>
<keyword evidence="7 13" id="KW-0653">Protein transport</keyword>
<dbReference type="EMBL" id="AJYQ02000086">
    <property type="protein sequence ID" value="OEE34772.1"/>
    <property type="molecule type" value="Genomic_DNA"/>
</dbReference>
<dbReference type="GO" id="GO:0051205">
    <property type="term" value="P:protein insertion into membrane"/>
    <property type="evidence" value="ECO:0007669"/>
    <property type="project" value="TreeGrafter"/>
</dbReference>
<feature type="transmembrane region" description="Helical" evidence="13">
    <location>
        <begin position="340"/>
        <end position="362"/>
    </location>
</feature>
<feature type="transmembrane region" description="Helical" evidence="13">
    <location>
        <begin position="414"/>
        <end position="437"/>
    </location>
</feature>
<dbReference type="PRINTS" id="PR01900">
    <property type="entry name" value="YIDCPROTEIN"/>
</dbReference>
<dbReference type="CDD" id="cd19961">
    <property type="entry name" value="EcYidC-like_peri"/>
    <property type="match status" value="1"/>
</dbReference>
<evidence type="ECO:0000256" key="3">
    <source>
        <dbReference type="ARBA" id="ARBA00015325"/>
    </source>
</evidence>
<comment type="similarity">
    <text evidence="2 13">Belongs to the OXA1/ALB3/YidC family. Type 1 subfamily.</text>
</comment>
<dbReference type="PANTHER" id="PTHR12428">
    <property type="entry name" value="OXA1"/>
    <property type="match status" value="1"/>
</dbReference>
<dbReference type="InterPro" id="IPR028053">
    <property type="entry name" value="Membr_insert_YidC_N"/>
</dbReference>
<evidence type="ECO:0000256" key="14">
    <source>
        <dbReference type="SAM" id="MobiDB-lite"/>
    </source>
</evidence>
<dbReference type="GO" id="GO:0032977">
    <property type="term" value="F:membrane insertase activity"/>
    <property type="evidence" value="ECO:0007669"/>
    <property type="project" value="InterPro"/>
</dbReference>
<proteinExistence type="inferred from homology"/>
<keyword evidence="10 13" id="KW-0143">Chaperone</keyword>
<evidence type="ECO:0000256" key="8">
    <source>
        <dbReference type="ARBA" id="ARBA00022989"/>
    </source>
</evidence>
<dbReference type="PANTHER" id="PTHR12428:SF65">
    <property type="entry name" value="CYTOCHROME C OXIDASE ASSEMBLY PROTEIN COX18, MITOCHONDRIAL"/>
    <property type="match status" value="1"/>
</dbReference>
<dbReference type="Pfam" id="PF02096">
    <property type="entry name" value="60KD_IMP"/>
    <property type="match status" value="1"/>
</dbReference>
<evidence type="ECO:0000256" key="1">
    <source>
        <dbReference type="ARBA" id="ARBA00004429"/>
    </source>
</evidence>
<evidence type="ECO:0000313" key="17">
    <source>
        <dbReference type="EMBL" id="OEE34772.1"/>
    </source>
</evidence>
<keyword evidence="8 13" id="KW-1133">Transmembrane helix</keyword>
<comment type="caution">
    <text evidence="17">The sequence shown here is derived from an EMBL/GenBank/DDBJ whole genome shotgun (WGS) entry which is preliminary data.</text>
</comment>
<dbReference type="Gene3D" id="2.70.98.90">
    <property type="match status" value="1"/>
</dbReference>
<feature type="domain" description="Membrane insertase YidC N-terminal" evidence="16">
    <location>
        <begin position="66"/>
        <end position="340"/>
    </location>
</feature>
<evidence type="ECO:0000256" key="13">
    <source>
        <dbReference type="HAMAP-Rule" id="MF_01810"/>
    </source>
</evidence>
<dbReference type="InterPro" id="IPR038221">
    <property type="entry name" value="YidC_periplasmic_sf"/>
</dbReference>
<comment type="caution">
    <text evidence="13">Lacks conserved residue(s) required for the propagation of feature annotation.</text>
</comment>
<evidence type="ECO:0000259" key="15">
    <source>
        <dbReference type="Pfam" id="PF02096"/>
    </source>
</evidence>
<evidence type="ECO:0000256" key="10">
    <source>
        <dbReference type="ARBA" id="ARBA00023186"/>
    </source>
</evidence>
<dbReference type="NCBIfam" id="TIGR03593">
    <property type="entry name" value="yidC_nterm"/>
    <property type="match status" value="1"/>
</dbReference>
<dbReference type="PRINTS" id="PR00701">
    <property type="entry name" value="60KDINNERMP"/>
</dbReference>
<keyword evidence="9 13" id="KW-0472">Membrane</keyword>
<evidence type="ECO:0000256" key="9">
    <source>
        <dbReference type="ARBA" id="ARBA00023136"/>
    </source>
</evidence>
<feature type="domain" description="Membrane insertase YidC/Oxa/ALB C-terminal" evidence="15">
    <location>
        <begin position="351"/>
        <end position="530"/>
    </location>
</feature>
<gene>
    <name evidence="13" type="primary">yidC</name>
    <name evidence="17" type="ORF">A1QO_06635</name>
</gene>
<evidence type="ECO:0000256" key="5">
    <source>
        <dbReference type="ARBA" id="ARBA00022475"/>
    </source>
</evidence>